<evidence type="ECO:0000256" key="9">
    <source>
        <dbReference type="ARBA" id="ARBA00023180"/>
    </source>
</evidence>
<keyword evidence="6" id="KW-0256">Endoplasmic reticulum</keyword>
<comment type="function">
    <text evidence="10">Critical mediator, in cooperation with CASP4, of endoplasmic reticulum-stress induced apoptosis. Required or the activation of CASP4 following endoplasmic reticulum stress.</text>
</comment>
<keyword evidence="9" id="KW-0325">Glycoprotein</keyword>
<comment type="subunit">
    <text evidence="3">Constitutively interacts with CASP4; required for the localization of procaspase 4 to the ER.</text>
</comment>
<evidence type="ECO:0000313" key="11">
    <source>
        <dbReference type="EMBL" id="KAG8430764.1"/>
    </source>
</evidence>
<evidence type="ECO:0000256" key="5">
    <source>
        <dbReference type="ARBA" id="ARBA00022703"/>
    </source>
</evidence>
<protein>
    <submittedName>
        <fullName evidence="11">Uncharacterized protein</fullName>
    </submittedName>
</protein>
<comment type="similarity">
    <text evidence="2">Belongs to the TMEM214 family.</text>
</comment>
<organism evidence="11 12">
    <name type="scientific">Hymenochirus boettgeri</name>
    <name type="common">Congo dwarf clawed frog</name>
    <dbReference type="NCBI Taxonomy" id="247094"/>
    <lineage>
        <taxon>Eukaryota</taxon>
        <taxon>Metazoa</taxon>
        <taxon>Chordata</taxon>
        <taxon>Craniata</taxon>
        <taxon>Vertebrata</taxon>
        <taxon>Euteleostomi</taxon>
        <taxon>Amphibia</taxon>
        <taxon>Batrachia</taxon>
        <taxon>Anura</taxon>
        <taxon>Pipoidea</taxon>
        <taxon>Pipidae</taxon>
        <taxon>Pipinae</taxon>
        <taxon>Hymenochirus</taxon>
    </lineage>
</organism>
<dbReference type="AlphaFoldDB" id="A0A8T2IHZ8"/>
<evidence type="ECO:0000256" key="3">
    <source>
        <dbReference type="ARBA" id="ARBA00011720"/>
    </source>
</evidence>
<dbReference type="GO" id="GO:0005794">
    <property type="term" value="C:Golgi apparatus"/>
    <property type="evidence" value="ECO:0007669"/>
    <property type="project" value="TreeGrafter"/>
</dbReference>
<dbReference type="GO" id="GO:0005789">
    <property type="term" value="C:endoplasmic reticulum membrane"/>
    <property type="evidence" value="ECO:0007669"/>
    <property type="project" value="UniProtKB-SubCell"/>
</dbReference>
<dbReference type="EMBL" id="JAACNH010000652">
    <property type="protein sequence ID" value="KAG8430764.1"/>
    <property type="molecule type" value="Genomic_DNA"/>
</dbReference>
<dbReference type="PANTHER" id="PTHR13448">
    <property type="entry name" value="TRANSMEMBRANE PROTEIN 214"/>
    <property type="match status" value="1"/>
</dbReference>
<keyword evidence="7" id="KW-1133">Transmembrane helix</keyword>
<gene>
    <name evidence="11" type="ORF">GDO86_020039</name>
</gene>
<evidence type="ECO:0000256" key="1">
    <source>
        <dbReference type="ARBA" id="ARBA00004477"/>
    </source>
</evidence>
<dbReference type="OrthoDB" id="9904349at2759"/>
<evidence type="ECO:0000256" key="7">
    <source>
        <dbReference type="ARBA" id="ARBA00022989"/>
    </source>
</evidence>
<evidence type="ECO:0000256" key="4">
    <source>
        <dbReference type="ARBA" id="ARBA00022692"/>
    </source>
</evidence>
<name>A0A8T2IHZ8_9PIPI</name>
<dbReference type="Proteomes" id="UP000812440">
    <property type="component" value="Unassembled WGS sequence"/>
</dbReference>
<dbReference type="GO" id="GO:0006915">
    <property type="term" value="P:apoptotic process"/>
    <property type="evidence" value="ECO:0007669"/>
    <property type="project" value="UniProtKB-KW"/>
</dbReference>
<keyword evidence="4" id="KW-0812">Transmembrane</keyword>
<sequence length="166" mass="19138">MSLQAWSKVSHYSLQGYSWVERNAPLYYSQAVDVLGPILEQVWAKSKEAAEFLCEKGSSWLTYAKDNLPLLIERLHSSIPDSVYHFIEYLKELLLLVHRTYLLPAMMYLEESIQRAWAHYVESCNGKVSLDCLKGQVSNISHSSWVYLQNATMTLKNWAMSMISQP</sequence>
<evidence type="ECO:0000256" key="2">
    <source>
        <dbReference type="ARBA" id="ARBA00007984"/>
    </source>
</evidence>
<evidence type="ECO:0000313" key="12">
    <source>
        <dbReference type="Proteomes" id="UP000812440"/>
    </source>
</evidence>
<dbReference type="InterPro" id="IPR019308">
    <property type="entry name" value="TMEM214"/>
</dbReference>
<evidence type="ECO:0000256" key="10">
    <source>
        <dbReference type="ARBA" id="ARBA00024938"/>
    </source>
</evidence>
<keyword evidence="5" id="KW-0053">Apoptosis</keyword>
<proteinExistence type="inferred from homology"/>
<evidence type="ECO:0000256" key="6">
    <source>
        <dbReference type="ARBA" id="ARBA00022824"/>
    </source>
</evidence>
<comment type="caution">
    <text evidence="11">The sequence shown here is derived from an EMBL/GenBank/DDBJ whole genome shotgun (WGS) entry which is preliminary data.</text>
</comment>
<evidence type="ECO:0000256" key="8">
    <source>
        <dbReference type="ARBA" id="ARBA00023136"/>
    </source>
</evidence>
<keyword evidence="12" id="KW-1185">Reference proteome</keyword>
<dbReference type="PANTHER" id="PTHR13448:SF0">
    <property type="entry name" value="TRANSMEMBRANE PROTEIN 214"/>
    <property type="match status" value="1"/>
</dbReference>
<comment type="subcellular location">
    <subcellularLocation>
        <location evidence="1">Endoplasmic reticulum membrane</location>
        <topology evidence="1">Multi-pass membrane protein</topology>
    </subcellularLocation>
</comment>
<dbReference type="Pfam" id="PF10151">
    <property type="entry name" value="TMEM214"/>
    <property type="match status" value="1"/>
</dbReference>
<keyword evidence="8" id="KW-0472">Membrane</keyword>
<accession>A0A8T2IHZ8</accession>
<reference evidence="11" key="1">
    <citation type="thesis" date="2020" institute="ProQuest LLC" country="789 East Eisenhower Parkway, Ann Arbor, MI, USA">
        <title>Comparative Genomics and Chromosome Evolution.</title>
        <authorList>
            <person name="Mudd A.B."/>
        </authorList>
    </citation>
    <scope>NUCLEOTIDE SEQUENCE</scope>
    <source>
        <strain evidence="11">Female2</strain>
        <tissue evidence="11">Blood</tissue>
    </source>
</reference>